<proteinExistence type="predicted"/>
<reference evidence="1 2" key="1">
    <citation type="submission" date="2016-01" db="EMBL/GenBank/DDBJ databases">
        <authorList>
            <person name="Oliw E.H."/>
        </authorList>
    </citation>
    <scope>NUCLEOTIDE SEQUENCE [LARGE SCALE GENOMIC DNA]</scope>
    <source>
        <strain evidence="1 2">DY10</strain>
    </source>
</reference>
<protein>
    <submittedName>
        <fullName evidence="1">Uncharacterized protein</fullName>
    </submittedName>
</protein>
<organism evidence="1 2">
    <name type="scientific">Spirosoma montaniterrae</name>
    <dbReference type="NCBI Taxonomy" id="1178516"/>
    <lineage>
        <taxon>Bacteria</taxon>
        <taxon>Pseudomonadati</taxon>
        <taxon>Bacteroidota</taxon>
        <taxon>Cytophagia</taxon>
        <taxon>Cytophagales</taxon>
        <taxon>Cytophagaceae</taxon>
        <taxon>Spirosoma</taxon>
    </lineage>
</organism>
<evidence type="ECO:0000313" key="2">
    <source>
        <dbReference type="Proteomes" id="UP000187941"/>
    </source>
</evidence>
<dbReference type="RefSeq" id="WP_077132267.1">
    <property type="nucleotide sequence ID" value="NZ_CP014263.1"/>
</dbReference>
<dbReference type="AlphaFoldDB" id="A0A1P9WZM8"/>
<name>A0A1P9WZM8_9BACT</name>
<gene>
    <name evidence="1" type="ORF">AWR27_16800</name>
</gene>
<evidence type="ECO:0000313" key="1">
    <source>
        <dbReference type="EMBL" id="AQG80830.1"/>
    </source>
</evidence>
<sequence length="206" mass="24166">MIIDYFYGQQKEAMRQIVYILCFTLLSGCSSKKKDLVSELNFDGNQVDSIRRANVAKRDTSYSLYGGYRLNMTVFQYEARTKHLIKHKLLRQFSPTEYAFWIELDKKDALLDVQPIPIFAGGKLTELKLLMWGQDQIMEKIMLRRYFDRKYGPSFYSLRSGSYLWIRGNVEIELKSELVKTDPNLSPMTHNFLVYRDTQVSLLGQL</sequence>
<dbReference type="KEGG" id="smon:AWR27_16800"/>
<dbReference type="EMBL" id="CP014263">
    <property type="protein sequence ID" value="AQG80830.1"/>
    <property type="molecule type" value="Genomic_DNA"/>
</dbReference>
<accession>A0A1P9WZM8</accession>
<keyword evidence="2" id="KW-1185">Reference proteome</keyword>
<dbReference type="Proteomes" id="UP000187941">
    <property type="component" value="Chromosome"/>
</dbReference>